<protein>
    <submittedName>
        <fullName evidence="1">Uncharacterized protein</fullName>
    </submittedName>
</protein>
<name>A0A6M3X4G8_9ZZZZ</name>
<sequence length="70" mass="7900">MGHYGDGQIHICSKCGYEGTDIDFDPILRPDTLEDGTEITVVGFKCPQCGKEFWEQELTKNANQTRLSDF</sequence>
<reference evidence="1" key="1">
    <citation type="submission" date="2020-03" db="EMBL/GenBank/DDBJ databases">
        <title>The deep terrestrial virosphere.</title>
        <authorList>
            <person name="Holmfeldt K."/>
            <person name="Nilsson E."/>
            <person name="Simone D."/>
            <person name="Lopez-Fernandez M."/>
            <person name="Wu X."/>
            <person name="de Brujin I."/>
            <person name="Lundin D."/>
            <person name="Andersson A."/>
            <person name="Bertilsson S."/>
            <person name="Dopson M."/>
        </authorList>
    </citation>
    <scope>NUCLEOTIDE SEQUENCE</scope>
    <source>
        <strain evidence="1">MM171A03190</strain>
    </source>
</reference>
<organism evidence="1">
    <name type="scientific">viral metagenome</name>
    <dbReference type="NCBI Taxonomy" id="1070528"/>
    <lineage>
        <taxon>unclassified sequences</taxon>
        <taxon>metagenomes</taxon>
        <taxon>organismal metagenomes</taxon>
    </lineage>
</organism>
<proteinExistence type="predicted"/>
<accession>A0A6M3X4G8</accession>
<dbReference type="EMBL" id="MT143902">
    <property type="protein sequence ID" value="QJH92578.1"/>
    <property type="molecule type" value="Genomic_DNA"/>
</dbReference>
<dbReference type="AlphaFoldDB" id="A0A6M3X4G8"/>
<gene>
    <name evidence="1" type="ORF">MM171A03190_0006</name>
</gene>
<evidence type="ECO:0000313" key="1">
    <source>
        <dbReference type="EMBL" id="QJH92578.1"/>
    </source>
</evidence>